<evidence type="ECO:0000313" key="2">
    <source>
        <dbReference type="EMBL" id="QKH22451.1"/>
    </source>
</evidence>
<proteinExistence type="predicted"/>
<keyword evidence="2" id="KW-0614">Plasmid</keyword>
<dbReference type="NCBIfam" id="TIGR02126">
    <property type="entry name" value="phgtail_TP901_1"/>
    <property type="match status" value="1"/>
</dbReference>
<dbReference type="Proteomes" id="UP000501107">
    <property type="component" value="Plasmid unnamed1"/>
</dbReference>
<evidence type="ECO:0000313" key="4">
    <source>
        <dbReference type="Proteomes" id="UP000501107"/>
    </source>
</evidence>
<dbReference type="EMBL" id="CP009332">
    <property type="protein sequence ID" value="AJG73597.1"/>
    <property type="molecule type" value="Genomic_DNA"/>
</dbReference>
<geneLocation type="plasmid" evidence="2 4">
    <name>unnamed1</name>
</geneLocation>
<dbReference type="RefSeq" id="WP_000852367.1">
    <property type="nucleotide sequence ID" value="NZ_CP009332.1"/>
</dbReference>
<name>A0A0B5NJJ8_BACTU</name>
<dbReference type="Pfam" id="PF06199">
    <property type="entry name" value="Phage_tail_2"/>
    <property type="match status" value="1"/>
</dbReference>
<gene>
    <name evidence="1" type="ORF">BF38_6200</name>
    <name evidence="2" type="ORF">FOC89_00255</name>
</gene>
<geneLocation type="plasmid" evidence="1 3">
    <name>3</name>
</geneLocation>
<protein>
    <submittedName>
        <fullName evidence="2">Phage major tail protein, TP901-1 family</fullName>
    </submittedName>
</protein>
<reference evidence="2 4" key="2">
    <citation type="submission" date="2020-05" db="EMBL/GenBank/DDBJ databases">
        <title>FDA dAtabase for Regulatory Grade micrObial Sequences (FDA-ARGOS): Supporting development and validation of Infectious Disease Dx tests.</title>
        <authorList>
            <person name="Nelson B."/>
            <person name="Plummer A."/>
            <person name="Tallon L."/>
            <person name="Sadzewicz L."/>
            <person name="Zhao X."/>
            <person name="Vavikolanu K."/>
            <person name="Mehta A."/>
            <person name="Aluvathingal J."/>
            <person name="Nadendla S."/>
            <person name="Myers T."/>
            <person name="Yan Y."/>
            <person name="Sichtig H."/>
        </authorList>
    </citation>
    <scope>NUCLEOTIDE SEQUENCE [LARGE SCALE GENOMIC DNA]</scope>
    <source>
        <strain evidence="2 4">FDAARGOS_795</strain>
        <plasmid evidence="2 4">unnamed1</plasmid>
    </source>
</reference>
<accession>A0A0B5NJJ8</accession>
<dbReference type="KEGG" id="btw:BF38_6200"/>
<dbReference type="InterPro" id="IPR011855">
    <property type="entry name" value="Phgtail_TP901_1"/>
</dbReference>
<sequence>MAETPGTVKNKMYRGDEFIIAAKIKDQTNQTILVRPFDQTEDSHNIEADEIEAESKDRSYSDYGKRKETRSFSCTLAEGDPYYPAVKAAIRNGEYMEIYEINMRTKEAEAGNYMITSFERSSSNGEFVSYSVEVKLSGSVRTETLTEIPKGAGQ</sequence>
<dbReference type="EMBL" id="CP053977">
    <property type="protein sequence ID" value="QKH22451.1"/>
    <property type="molecule type" value="Genomic_DNA"/>
</dbReference>
<evidence type="ECO:0000313" key="3">
    <source>
        <dbReference type="Proteomes" id="UP000031876"/>
    </source>
</evidence>
<reference evidence="1 3" key="1">
    <citation type="journal article" date="2015" name="Genome Announc.">
        <title>Complete genome sequences for 35 biothreat assay-relevant bacillus species.</title>
        <authorList>
            <person name="Johnson S.L."/>
            <person name="Daligault H.E."/>
            <person name="Davenport K.W."/>
            <person name="Jaissle J."/>
            <person name="Frey K.G."/>
            <person name="Ladner J.T."/>
            <person name="Broomall S.M."/>
            <person name="Bishop-Lilly K.A."/>
            <person name="Bruce D.C."/>
            <person name="Gibbons H.S."/>
            <person name="Coyne S.R."/>
            <person name="Lo C.C."/>
            <person name="Meincke L."/>
            <person name="Munk A.C."/>
            <person name="Koroleva G.I."/>
            <person name="Rosenzweig C.N."/>
            <person name="Palacios G.F."/>
            <person name="Redden C.L."/>
            <person name="Minogue T.D."/>
            <person name="Chain P.S."/>
        </authorList>
    </citation>
    <scope>NUCLEOTIDE SEQUENCE [LARGE SCALE GENOMIC DNA]</scope>
    <source>
        <strain evidence="1 3">HD1011</strain>
        <plasmid evidence="1 3">3</plasmid>
    </source>
</reference>
<dbReference type="AlphaFoldDB" id="A0A0B5NJJ8"/>
<dbReference type="Proteomes" id="UP000031876">
    <property type="component" value="Plasmid 3"/>
</dbReference>
<evidence type="ECO:0000313" key="1">
    <source>
        <dbReference type="EMBL" id="AJG73597.1"/>
    </source>
</evidence>
<organism evidence="2 4">
    <name type="scientific">Bacillus thuringiensis</name>
    <dbReference type="NCBI Taxonomy" id="1428"/>
    <lineage>
        <taxon>Bacteria</taxon>
        <taxon>Bacillati</taxon>
        <taxon>Bacillota</taxon>
        <taxon>Bacilli</taxon>
        <taxon>Bacillales</taxon>
        <taxon>Bacillaceae</taxon>
        <taxon>Bacillus</taxon>
        <taxon>Bacillus cereus group</taxon>
    </lineage>
</organism>